<keyword evidence="3" id="KW-1185">Reference proteome</keyword>
<dbReference type="Proteomes" id="UP000001072">
    <property type="component" value="Unassembled WGS sequence"/>
</dbReference>
<evidence type="ECO:0000256" key="1">
    <source>
        <dbReference type="SAM" id="MobiDB-lite"/>
    </source>
</evidence>
<gene>
    <name evidence="2" type="ORF">MELLADRAFT_95728</name>
</gene>
<dbReference type="RefSeq" id="XP_007418355.1">
    <property type="nucleotide sequence ID" value="XM_007418293.1"/>
</dbReference>
<dbReference type="InParanoid" id="F4SAE1"/>
<reference evidence="3" key="1">
    <citation type="journal article" date="2011" name="Proc. Natl. Acad. Sci. U.S.A.">
        <title>Obligate biotrophy features unraveled by the genomic analysis of rust fungi.</title>
        <authorList>
            <person name="Duplessis S."/>
            <person name="Cuomo C.A."/>
            <person name="Lin Y.-C."/>
            <person name="Aerts A."/>
            <person name="Tisserant E."/>
            <person name="Veneault-Fourrey C."/>
            <person name="Joly D.L."/>
            <person name="Hacquard S."/>
            <person name="Amselem J."/>
            <person name="Cantarel B.L."/>
            <person name="Chiu R."/>
            <person name="Coutinho P.M."/>
            <person name="Feau N."/>
            <person name="Field M."/>
            <person name="Frey P."/>
            <person name="Gelhaye E."/>
            <person name="Goldberg J."/>
            <person name="Grabherr M.G."/>
            <person name="Kodira C.D."/>
            <person name="Kohler A."/>
            <person name="Kuees U."/>
            <person name="Lindquist E.A."/>
            <person name="Lucas S.M."/>
            <person name="Mago R."/>
            <person name="Mauceli E."/>
            <person name="Morin E."/>
            <person name="Murat C."/>
            <person name="Pangilinan J.L."/>
            <person name="Park R."/>
            <person name="Pearson M."/>
            <person name="Quesneville H."/>
            <person name="Rouhier N."/>
            <person name="Sakthikumar S."/>
            <person name="Salamov A.A."/>
            <person name="Schmutz J."/>
            <person name="Selles B."/>
            <person name="Shapiro H."/>
            <person name="Tanguay P."/>
            <person name="Tuskan G.A."/>
            <person name="Henrissat B."/>
            <person name="Van de Peer Y."/>
            <person name="Rouze P."/>
            <person name="Ellis J.G."/>
            <person name="Dodds P.N."/>
            <person name="Schein J.E."/>
            <person name="Zhong S."/>
            <person name="Hamelin R.C."/>
            <person name="Grigoriev I.V."/>
            <person name="Szabo L.J."/>
            <person name="Martin F."/>
        </authorList>
    </citation>
    <scope>NUCLEOTIDE SEQUENCE [LARGE SCALE GENOMIC DNA]</scope>
    <source>
        <strain evidence="3">98AG31 / pathotype 3-4-7</strain>
    </source>
</reference>
<organism evidence="3">
    <name type="scientific">Melampsora larici-populina (strain 98AG31 / pathotype 3-4-7)</name>
    <name type="common">Poplar leaf rust fungus</name>
    <dbReference type="NCBI Taxonomy" id="747676"/>
    <lineage>
        <taxon>Eukaryota</taxon>
        <taxon>Fungi</taxon>
        <taxon>Dikarya</taxon>
        <taxon>Basidiomycota</taxon>
        <taxon>Pucciniomycotina</taxon>
        <taxon>Pucciniomycetes</taxon>
        <taxon>Pucciniales</taxon>
        <taxon>Melampsoraceae</taxon>
        <taxon>Melampsora</taxon>
    </lineage>
</organism>
<dbReference type="AlphaFoldDB" id="F4SAE1"/>
<proteinExistence type="predicted"/>
<sequence>MSKDAVQEAVEDEVSTTAVFRDTNDTQVETQTGEGAGAEIQLETSDIGKLASTAVNTQIDGSASKKSNVEVGQQDIKNECKGKNLKCGSQLAHLETSLATLEEKIMMYSVQNLQEKVQVDSPATSGSAVVDKAFSLLEKAITDIKRLQTKVNF</sequence>
<evidence type="ECO:0000313" key="2">
    <source>
        <dbReference type="EMBL" id="EGF98392.1"/>
    </source>
</evidence>
<name>F4SAE1_MELLP</name>
<dbReference type="VEuPathDB" id="FungiDB:MELLADRAFT_95728"/>
<feature type="region of interest" description="Disordered" evidence="1">
    <location>
        <begin position="1"/>
        <end position="37"/>
    </location>
</feature>
<accession>F4SAE1</accession>
<dbReference type="HOGENOM" id="CLU_1713682_0_0_1"/>
<protein>
    <submittedName>
        <fullName evidence="2">Uncharacterized protein</fullName>
    </submittedName>
</protein>
<dbReference type="EMBL" id="GL883177">
    <property type="protein sequence ID" value="EGF98392.1"/>
    <property type="molecule type" value="Genomic_DNA"/>
</dbReference>
<dbReference type="GeneID" id="18937339"/>
<evidence type="ECO:0000313" key="3">
    <source>
        <dbReference type="Proteomes" id="UP000001072"/>
    </source>
</evidence>
<dbReference type="KEGG" id="mlr:MELLADRAFT_95728"/>